<reference evidence="1" key="2">
    <citation type="journal article" date="2015" name="Fish Shellfish Immunol.">
        <title>Early steps in the European eel (Anguilla anguilla)-Vibrio vulnificus interaction in the gills: Role of the RtxA13 toxin.</title>
        <authorList>
            <person name="Callol A."/>
            <person name="Pajuelo D."/>
            <person name="Ebbesson L."/>
            <person name="Teles M."/>
            <person name="MacKenzie S."/>
            <person name="Amaro C."/>
        </authorList>
    </citation>
    <scope>NUCLEOTIDE SEQUENCE</scope>
</reference>
<organism evidence="1">
    <name type="scientific">Anguilla anguilla</name>
    <name type="common">European freshwater eel</name>
    <name type="synonym">Muraena anguilla</name>
    <dbReference type="NCBI Taxonomy" id="7936"/>
    <lineage>
        <taxon>Eukaryota</taxon>
        <taxon>Metazoa</taxon>
        <taxon>Chordata</taxon>
        <taxon>Craniata</taxon>
        <taxon>Vertebrata</taxon>
        <taxon>Euteleostomi</taxon>
        <taxon>Actinopterygii</taxon>
        <taxon>Neopterygii</taxon>
        <taxon>Teleostei</taxon>
        <taxon>Anguilliformes</taxon>
        <taxon>Anguillidae</taxon>
        <taxon>Anguilla</taxon>
    </lineage>
</organism>
<accession>A0A0E9PZS0</accession>
<proteinExistence type="predicted"/>
<evidence type="ECO:0000313" key="1">
    <source>
        <dbReference type="EMBL" id="JAH10146.1"/>
    </source>
</evidence>
<protein>
    <submittedName>
        <fullName evidence="1">Uncharacterized protein</fullName>
    </submittedName>
</protein>
<dbReference type="AlphaFoldDB" id="A0A0E9PZS0"/>
<dbReference type="EMBL" id="GBXM01098431">
    <property type="protein sequence ID" value="JAH10146.1"/>
    <property type="molecule type" value="Transcribed_RNA"/>
</dbReference>
<name>A0A0E9PZS0_ANGAN</name>
<reference evidence="1" key="1">
    <citation type="submission" date="2014-11" db="EMBL/GenBank/DDBJ databases">
        <authorList>
            <person name="Amaro Gonzalez C."/>
        </authorList>
    </citation>
    <scope>NUCLEOTIDE SEQUENCE</scope>
</reference>
<sequence>MMKMPPLQQMITSLHRASQ</sequence>